<organism evidence="1 2">
    <name type="scientific">Methanococcoides methylutens</name>
    <dbReference type="NCBI Taxonomy" id="2226"/>
    <lineage>
        <taxon>Archaea</taxon>
        <taxon>Methanobacteriati</taxon>
        <taxon>Methanobacteriota</taxon>
        <taxon>Stenosarchaea group</taxon>
        <taxon>Methanomicrobia</taxon>
        <taxon>Methanosarcinales</taxon>
        <taxon>Methanosarcinaceae</taxon>
        <taxon>Methanococcoides</taxon>
    </lineage>
</organism>
<reference evidence="1 2" key="1">
    <citation type="submission" date="2014-09" db="EMBL/GenBank/DDBJ databases">
        <title>Draft genome sequence of an obligately methylotrophic methanogen, Methanococcoides methylutens, isolated from marine sediment.</title>
        <authorList>
            <person name="Guan Y."/>
            <person name="Ngugi D.K."/>
            <person name="Blom J."/>
            <person name="Ali S."/>
            <person name="Ferry J.G."/>
            <person name="Stingl U."/>
        </authorList>
    </citation>
    <scope>NUCLEOTIDE SEQUENCE [LARGE SCALE GENOMIC DNA]</scope>
    <source>
        <strain evidence="1 2">DSM 2657</strain>
    </source>
</reference>
<evidence type="ECO:0000313" key="1">
    <source>
        <dbReference type="EMBL" id="KGK99098.1"/>
    </source>
</evidence>
<dbReference type="AlphaFoldDB" id="A0A099T4K5"/>
<dbReference type="RefSeq" id="WP_048193517.1">
    <property type="nucleotide sequence ID" value="NZ_CAAGSM010000002.1"/>
</dbReference>
<proteinExistence type="predicted"/>
<dbReference type="EMBL" id="JRHO01000009">
    <property type="protein sequence ID" value="KGK99098.1"/>
    <property type="molecule type" value="Genomic_DNA"/>
</dbReference>
<gene>
    <name evidence="1" type="ORF">LI82_03450</name>
</gene>
<accession>A0A099T4K5</accession>
<keyword evidence="2" id="KW-1185">Reference proteome</keyword>
<comment type="caution">
    <text evidence="1">The sequence shown here is derived from an EMBL/GenBank/DDBJ whole genome shotgun (WGS) entry which is preliminary data.</text>
</comment>
<evidence type="ECO:0000313" key="2">
    <source>
        <dbReference type="Proteomes" id="UP000029859"/>
    </source>
</evidence>
<sequence>MKELRPNDSEKEFLNLAYNRFYDVFEEIMDDSFFEKDSKLRFSRIKDGFAVYAELLNYKPIKWVIEHIEKSRPPMESVIGSKLFRFIRNVIAHFPFYDTWDELYITKSLINWQREGQFIDKFLSDFQGKTEVKYRFWEPDKSRMTYLSINFPQKYDNSKIYMKDILTEKEGVKFSFILMKQILDTQVESISPRNE</sequence>
<protein>
    <submittedName>
        <fullName evidence="1">Uncharacterized protein</fullName>
    </submittedName>
</protein>
<dbReference type="Proteomes" id="UP000029859">
    <property type="component" value="Unassembled WGS sequence"/>
</dbReference>
<name>A0A099T4K5_METMT</name>